<organism evidence="1 2">
    <name type="scientific">Muribaculum caecicola</name>
    <dbReference type="NCBI Taxonomy" id="3038144"/>
    <lineage>
        <taxon>Bacteria</taxon>
        <taxon>Pseudomonadati</taxon>
        <taxon>Bacteroidota</taxon>
        <taxon>Bacteroidia</taxon>
        <taxon>Bacteroidales</taxon>
        <taxon>Muribaculaceae</taxon>
        <taxon>Muribaculum</taxon>
    </lineage>
</organism>
<protein>
    <submittedName>
        <fullName evidence="1">Uncharacterized protein</fullName>
    </submittedName>
</protein>
<sequence length="315" mass="34754">MHCAIMADIWVLCRAELVSCRMQMNTTDNKHVAPVGPQEYRRAVFIGESFLEIPFNGQCVHEPVAGGVLLRAACEVSRRGIQTDFVSETGRDCVGDIILSQLESCGVGSRSVDVFTEGSSATHLLFDLPQNTVAYGTYPAEDMSVIWPRIDVDSVVVYGGTYVLEPRVSGQVAEILRYARDRRAMVVYVPDFSPWLAHRITRYMPVILDNLENSDLIVTCNSDLKLLFGCENAEQAFKERVGFHADRMLNIADERIEMFGLQGMSASVAGNFSRMPEVLGAIAETLALSSINHETIAMTTTDALNAFVSEIAARM</sequence>
<evidence type="ECO:0000313" key="1">
    <source>
        <dbReference type="EMBL" id="THG44307.1"/>
    </source>
</evidence>
<accession>A0AC61S375</accession>
<name>A0AC61S375_9BACT</name>
<dbReference type="EMBL" id="SSTG01000163">
    <property type="protein sequence ID" value="THG44307.1"/>
    <property type="molecule type" value="Genomic_DNA"/>
</dbReference>
<gene>
    <name evidence="1" type="ORF">E5990_09775</name>
</gene>
<evidence type="ECO:0000313" key="2">
    <source>
        <dbReference type="Proteomes" id="UP000305401"/>
    </source>
</evidence>
<reference evidence="1" key="1">
    <citation type="submission" date="2019-04" db="EMBL/GenBank/DDBJ databases">
        <title>Microbes associate with the intestines of laboratory mice.</title>
        <authorList>
            <person name="Navarre W."/>
            <person name="Wong E."/>
            <person name="Huang K.C."/>
            <person name="Tropini C."/>
            <person name="Ng K."/>
            <person name="Yu B."/>
        </authorList>
    </citation>
    <scope>NUCLEOTIDE SEQUENCE</scope>
    <source>
        <strain evidence="1">NM86_A22</strain>
    </source>
</reference>
<proteinExistence type="predicted"/>
<dbReference type="Proteomes" id="UP000305401">
    <property type="component" value="Unassembled WGS sequence"/>
</dbReference>
<comment type="caution">
    <text evidence="1">The sequence shown here is derived from an EMBL/GenBank/DDBJ whole genome shotgun (WGS) entry which is preliminary data.</text>
</comment>
<keyword evidence="2" id="KW-1185">Reference proteome</keyword>